<evidence type="ECO:0000256" key="1">
    <source>
        <dbReference type="SAM" id="MobiDB-lite"/>
    </source>
</evidence>
<protein>
    <submittedName>
        <fullName evidence="2">Uncharacterized protein</fullName>
    </submittedName>
</protein>
<sequence>MTWREERNWSSGDKWSSRSGSGGSVKIINVITDSGGGGGGGGGGGDDDNDDSGISDGGNGGNIEIINFVRGSGGGGGGGGGGGENSRSARLDRSNGGSSSDQVDGDWSSSRRGAKDDKVKPVKVISLGTDGGRWRPFGSHQGVRANFQIFKVINLGGTRSTWSSGDSRGDVWSSDGSEEREDRTMFFKVINLTEETGIDGDFDSQPPSDWI</sequence>
<evidence type="ECO:0000313" key="2">
    <source>
        <dbReference type="EnsemblMetazoa" id="GPPI014463-PA"/>
    </source>
</evidence>
<feature type="compositionally biased region" description="Low complexity" evidence="1">
    <location>
        <begin position="10"/>
        <end position="19"/>
    </location>
</feature>
<feature type="compositionally biased region" description="Polar residues" evidence="1">
    <location>
        <begin position="95"/>
        <end position="111"/>
    </location>
</feature>
<feature type="compositionally biased region" description="Gly residues" evidence="1">
    <location>
        <begin position="34"/>
        <end position="44"/>
    </location>
</feature>
<feature type="compositionally biased region" description="Gly residues" evidence="1">
    <location>
        <begin position="71"/>
        <end position="84"/>
    </location>
</feature>
<proteinExistence type="predicted"/>
<dbReference type="EMBL" id="JXJN01006553">
    <property type="status" value="NOT_ANNOTATED_CDS"/>
    <property type="molecule type" value="Genomic_DNA"/>
</dbReference>
<accession>A0A1B0B049</accession>
<dbReference type="EnsemblMetazoa" id="GPPI014463-RA">
    <property type="protein sequence ID" value="GPPI014463-PA"/>
    <property type="gene ID" value="GPPI014463"/>
</dbReference>
<reference evidence="3" key="1">
    <citation type="submission" date="2015-01" db="EMBL/GenBank/DDBJ databases">
        <authorList>
            <person name="Aksoy S."/>
            <person name="Warren W."/>
            <person name="Wilson R.K."/>
        </authorList>
    </citation>
    <scope>NUCLEOTIDE SEQUENCE [LARGE SCALE GENOMIC DNA]</scope>
    <source>
        <strain evidence="3">IAEA</strain>
    </source>
</reference>
<name>A0A1B0B049_9MUSC</name>
<dbReference type="Proteomes" id="UP000092460">
    <property type="component" value="Unassembled WGS sequence"/>
</dbReference>
<keyword evidence="3" id="KW-1185">Reference proteome</keyword>
<organism evidence="2 3">
    <name type="scientific">Glossina palpalis gambiensis</name>
    <dbReference type="NCBI Taxonomy" id="67801"/>
    <lineage>
        <taxon>Eukaryota</taxon>
        <taxon>Metazoa</taxon>
        <taxon>Ecdysozoa</taxon>
        <taxon>Arthropoda</taxon>
        <taxon>Hexapoda</taxon>
        <taxon>Insecta</taxon>
        <taxon>Pterygota</taxon>
        <taxon>Neoptera</taxon>
        <taxon>Endopterygota</taxon>
        <taxon>Diptera</taxon>
        <taxon>Brachycera</taxon>
        <taxon>Muscomorpha</taxon>
        <taxon>Hippoboscoidea</taxon>
        <taxon>Glossinidae</taxon>
        <taxon>Glossina</taxon>
    </lineage>
</organism>
<feature type="region of interest" description="Disordered" evidence="1">
    <location>
        <begin position="1"/>
        <end position="123"/>
    </location>
</feature>
<dbReference type="AlphaFoldDB" id="A0A1B0B049"/>
<reference evidence="2" key="2">
    <citation type="submission" date="2020-05" db="UniProtKB">
        <authorList>
            <consortium name="EnsemblMetazoa"/>
        </authorList>
    </citation>
    <scope>IDENTIFICATION</scope>
    <source>
        <strain evidence="2">IAEA</strain>
    </source>
</reference>
<evidence type="ECO:0000313" key="3">
    <source>
        <dbReference type="Proteomes" id="UP000092460"/>
    </source>
</evidence>
<dbReference type="VEuPathDB" id="VectorBase:GPPI014463"/>